<dbReference type="PROSITE" id="PS00374">
    <property type="entry name" value="MGMT"/>
    <property type="match status" value="1"/>
</dbReference>
<keyword evidence="12" id="KW-1185">Reference proteome</keyword>
<dbReference type="GO" id="GO:0032259">
    <property type="term" value="P:methylation"/>
    <property type="evidence" value="ECO:0007669"/>
    <property type="project" value="UniProtKB-KW"/>
</dbReference>
<keyword evidence="5" id="KW-0808">Transferase</keyword>
<dbReference type="PANTHER" id="PTHR10815">
    <property type="entry name" value="METHYLATED-DNA--PROTEIN-CYSTEINE METHYLTRANSFERASE"/>
    <property type="match status" value="1"/>
</dbReference>
<keyword evidence="4" id="KW-0489">Methyltransferase</keyword>
<dbReference type="EC" id="2.1.1.63" evidence="3"/>
<dbReference type="SUPFAM" id="SSF46767">
    <property type="entry name" value="Methylated DNA-protein cysteine methyltransferase, C-terminal domain"/>
    <property type="match status" value="1"/>
</dbReference>
<protein>
    <recommendedName>
        <fullName evidence="3">methylated-DNA--[protein]-cysteine S-methyltransferase</fullName>
        <ecNumber evidence="3">2.1.1.63</ecNumber>
    </recommendedName>
</protein>
<evidence type="ECO:0000256" key="6">
    <source>
        <dbReference type="ARBA" id="ARBA00022763"/>
    </source>
</evidence>
<dbReference type="InterPro" id="IPR036631">
    <property type="entry name" value="MGMT_N_sf"/>
</dbReference>
<dbReference type="InterPro" id="IPR036217">
    <property type="entry name" value="MethylDNA_cys_MeTrfase_DNAb"/>
</dbReference>
<proteinExistence type="inferred from homology"/>
<keyword evidence="7" id="KW-0234">DNA repair</keyword>
<dbReference type="AlphaFoldDB" id="A0A0J8GV96"/>
<dbReference type="Gene3D" id="1.10.10.10">
    <property type="entry name" value="Winged helix-like DNA-binding domain superfamily/Winged helix DNA-binding domain"/>
    <property type="match status" value="1"/>
</dbReference>
<gene>
    <name evidence="11" type="ORF">XM47_10185</name>
</gene>
<feature type="domain" description="Methylguanine DNA methyltransferase ribonuclease-like" evidence="10">
    <location>
        <begin position="7"/>
        <end position="68"/>
    </location>
</feature>
<evidence type="ECO:0000256" key="1">
    <source>
        <dbReference type="ARBA" id="ARBA00001286"/>
    </source>
</evidence>
<dbReference type="EMBL" id="LAZL01000014">
    <property type="protein sequence ID" value="KMT65229.1"/>
    <property type="molecule type" value="Genomic_DNA"/>
</dbReference>
<keyword evidence="6" id="KW-0227">DNA damage</keyword>
<feature type="domain" description="Methylated-DNA-[protein]-cysteine S-methyltransferase DNA binding" evidence="9">
    <location>
        <begin position="74"/>
        <end position="156"/>
    </location>
</feature>
<dbReference type="GO" id="GO:0006281">
    <property type="term" value="P:DNA repair"/>
    <property type="evidence" value="ECO:0007669"/>
    <property type="project" value="UniProtKB-KW"/>
</dbReference>
<dbReference type="CDD" id="cd06445">
    <property type="entry name" value="ATase"/>
    <property type="match status" value="1"/>
</dbReference>
<dbReference type="InterPro" id="IPR008332">
    <property type="entry name" value="MethylG_MeTrfase_N"/>
</dbReference>
<dbReference type="InterPro" id="IPR001497">
    <property type="entry name" value="MethylDNA_cys_MeTrfase_AS"/>
</dbReference>
<dbReference type="PANTHER" id="PTHR10815:SF13">
    <property type="entry name" value="METHYLATED-DNA--PROTEIN-CYSTEINE METHYLTRANSFERASE"/>
    <property type="match status" value="1"/>
</dbReference>
<comment type="catalytic activity">
    <reaction evidence="1">
        <text>a 4-O-methyl-thymidine in DNA + L-cysteinyl-[protein] = a thymidine in DNA + S-methyl-L-cysteinyl-[protein]</text>
        <dbReference type="Rhea" id="RHEA:53428"/>
        <dbReference type="Rhea" id="RHEA-COMP:10131"/>
        <dbReference type="Rhea" id="RHEA-COMP:10132"/>
        <dbReference type="Rhea" id="RHEA-COMP:13555"/>
        <dbReference type="Rhea" id="RHEA-COMP:13556"/>
        <dbReference type="ChEBI" id="CHEBI:29950"/>
        <dbReference type="ChEBI" id="CHEBI:82612"/>
        <dbReference type="ChEBI" id="CHEBI:137386"/>
        <dbReference type="ChEBI" id="CHEBI:137387"/>
        <dbReference type="EC" id="2.1.1.63"/>
    </reaction>
</comment>
<dbReference type="OrthoDB" id="9811249at2"/>
<comment type="caution">
    <text evidence="11">The sequence shown here is derived from an EMBL/GenBank/DDBJ whole genome shotgun (WGS) entry which is preliminary data.</text>
</comment>
<evidence type="ECO:0000313" key="11">
    <source>
        <dbReference type="EMBL" id="KMT65229.1"/>
    </source>
</evidence>
<dbReference type="PATRIC" id="fig|1513271.3.peg.2073"/>
<dbReference type="InterPro" id="IPR036388">
    <property type="entry name" value="WH-like_DNA-bd_sf"/>
</dbReference>
<evidence type="ECO:0000256" key="3">
    <source>
        <dbReference type="ARBA" id="ARBA00011918"/>
    </source>
</evidence>
<evidence type="ECO:0000256" key="4">
    <source>
        <dbReference type="ARBA" id="ARBA00022603"/>
    </source>
</evidence>
<dbReference type="STRING" id="1513271.XM47_10185"/>
<evidence type="ECO:0000256" key="7">
    <source>
        <dbReference type="ARBA" id="ARBA00023204"/>
    </source>
</evidence>
<evidence type="ECO:0000256" key="8">
    <source>
        <dbReference type="ARBA" id="ARBA00049348"/>
    </source>
</evidence>
<dbReference type="Proteomes" id="UP000037600">
    <property type="component" value="Unassembled WGS sequence"/>
</dbReference>
<dbReference type="GO" id="GO:0003908">
    <property type="term" value="F:methylated-DNA-[protein]-cysteine S-methyltransferase activity"/>
    <property type="evidence" value="ECO:0007669"/>
    <property type="project" value="UniProtKB-EC"/>
</dbReference>
<evidence type="ECO:0000259" key="10">
    <source>
        <dbReference type="Pfam" id="PF02870"/>
    </source>
</evidence>
<dbReference type="Gene3D" id="3.30.160.70">
    <property type="entry name" value="Methylated DNA-protein cysteine methyltransferase domain"/>
    <property type="match status" value="1"/>
</dbReference>
<evidence type="ECO:0000259" key="9">
    <source>
        <dbReference type="Pfam" id="PF01035"/>
    </source>
</evidence>
<accession>A0A0J8GV96</accession>
<dbReference type="FunFam" id="1.10.10.10:FF:000214">
    <property type="entry name" value="Methylated-DNA--protein-cysteine methyltransferase"/>
    <property type="match status" value="1"/>
</dbReference>
<reference evidence="11 12" key="1">
    <citation type="submission" date="2015-04" db="EMBL/GenBank/DDBJ databases">
        <title>Draft Genome Sequence of the Novel Agar-Digesting Marine Bacterium Q1.</title>
        <authorList>
            <person name="Li Y."/>
            <person name="Li D."/>
            <person name="Chen G."/>
            <person name="Du Z."/>
        </authorList>
    </citation>
    <scope>NUCLEOTIDE SEQUENCE [LARGE SCALE GENOMIC DNA]</scope>
    <source>
        <strain evidence="11 12">Q1</strain>
    </source>
</reference>
<dbReference type="Pfam" id="PF02870">
    <property type="entry name" value="Methyltransf_1N"/>
    <property type="match status" value="1"/>
</dbReference>
<evidence type="ECO:0000256" key="2">
    <source>
        <dbReference type="ARBA" id="ARBA00008711"/>
    </source>
</evidence>
<evidence type="ECO:0000256" key="5">
    <source>
        <dbReference type="ARBA" id="ARBA00022679"/>
    </source>
</evidence>
<comment type="catalytic activity">
    <reaction evidence="8">
        <text>a 6-O-methyl-2'-deoxyguanosine in DNA + L-cysteinyl-[protein] = S-methyl-L-cysteinyl-[protein] + a 2'-deoxyguanosine in DNA</text>
        <dbReference type="Rhea" id="RHEA:24000"/>
        <dbReference type="Rhea" id="RHEA-COMP:10131"/>
        <dbReference type="Rhea" id="RHEA-COMP:10132"/>
        <dbReference type="Rhea" id="RHEA-COMP:11367"/>
        <dbReference type="Rhea" id="RHEA-COMP:11368"/>
        <dbReference type="ChEBI" id="CHEBI:29950"/>
        <dbReference type="ChEBI" id="CHEBI:82612"/>
        <dbReference type="ChEBI" id="CHEBI:85445"/>
        <dbReference type="ChEBI" id="CHEBI:85448"/>
        <dbReference type="EC" id="2.1.1.63"/>
    </reaction>
</comment>
<evidence type="ECO:0000313" key="12">
    <source>
        <dbReference type="Proteomes" id="UP000037600"/>
    </source>
</evidence>
<dbReference type="RefSeq" id="WP_048692222.1">
    <property type="nucleotide sequence ID" value="NZ_KQ130490.1"/>
</dbReference>
<dbReference type="SUPFAM" id="SSF53155">
    <property type="entry name" value="Methylated DNA-protein cysteine methyltransferase domain"/>
    <property type="match status" value="1"/>
</dbReference>
<dbReference type="Pfam" id="PF01035">
    <property type="entry name" value="DNA_binding_1"/>
    <property type="match status" value="1"/>
</dbReference>
<dbReference type="NCBIfam" id="TIGR00589">
    <property type="entry name" value="ogt"/>
    <property type="match status" value="1"/>
</dbReference>
<dbReference type="InterPro" id="IPR014048">
    <property type="entry name" value="MethylDNA_cys_MeTrfase_DNA-bd"/>
</dbReference>
<name>A0A0J8GV96_9ALTE</name>
<organism evidence="11 12">
    <name type="scientific">Catenovulum maritimum</name>
    <dbReference type="NCBI Taxonomy" id="1513271"/>
    <lineage>
        <taxon>Bacteria</taxon>
        <taxon>Pseudomonadati</taxon>
        <taxon>Pseudomonadota</taxon>
        <taxon>Gammaproteobacteria</taxon>
        <taxon>Alteromonadales</taxon>
        <taxon>Alteromonadaceae</taxon>
        <taxon>Catenovulum</taxon>
    </lineage>
</organism>
<sequence length="163" mass="17864">MQAVAQALMTTPIGLIAVKNTQDALIGIELQADKMPYSVSGENNLTAEIVAQINAYFAGELQIFDLPIYASGTNFQTKVWQQLKNIDYGHVLTYGEFAKTIETSARAIGGACRHNPIPIVIPCHRIVAANGIGGYSGQWRLGQKVDVKRWLLTHEQKQANPDN</sequence>
<comment type="similarity">
    <text evidence="2">Belongs to the MGMT family.</text>
</comment>